<name>A0AAD6SQP4_9AGAR</name>
<evidence type="ECO:0000256" key="2">
    <source>
        <dbReference type="ARBA" id="ARBA00023295"/>
    </source>
</evidence>
<dbReference type="AlphaFoldDB" id="A0AAD6SQP4"/>
<dbReference type="EMBL" id="JARJCM010000087">
    <property type="protein sequence ID" value="KAJ7030798.1"/>
    <property type="molecule type" value="Genomic_DNA"/>
</dbReference>
<gene>
    <name evidence="5" type="ORF">C8F04DRAFT_918730</name>
    <name evidence="4" type="ORF">C8F04DRAFT_923488</name>
</gene>
<dbReference type="Proteomes" id="UP001218188">
    <property type="component" value="Unassembled WGS sequence"/>
</dbReference>
<comment type="caution">
    <text evidence="5">The sequence shown here is derived from an EMBL/GenBank/DDBJ whole genome shotgun (WGS) entry which is preliminary data.</text>
</comment>
<evidence type="ECO:0000313" key="5">
    <source>
        <dbReference type="EMBL" id="KAJ7030798.1"/>
    </source>
</evidence>
<organism evidence="5 6">
    <name type="scientific">Mycena alexandri</name>
    <dbReference type="NCBI Taxonomy" id="1745969"/>
    <lineage>
        <taxon>Eukaryota</taxon>
        <taxon>Fungi</taxon>
        <taxon>Dikarya</taxon>
        <taxon>Basidiomycota</taxon>
        <taxon>Agaricomycotina</taxon>
        <taxon>Agaricomycetes</taxon>
        <taxon>Agaricomycetidae</taxon>
        <taxon>Agaricales</taxon>
        <taxon>Marasmiineae</taxon>
        <taxon>Mycenaceae</taxon>
        <taxon>Mycena</taxon>
    </lineage>
</organism>
<evidence type="ECO:0000256" key="1">
    <source>
        <dbReference type="ARBA" id="ARBA00022801"/>
    </source>
</evidence>
<feature type="domain" description="Beta-galactosidase jelly roll" evidence="3">
    <location>
        <begin position="9"/>
        <end position="80"/>
    </location>
</feature>
<proteinExistence type="predicted"/>
<evidence type="ECO:0000313" key="4">
    <source>
        <dbReference type="EMBL" id="KAJ7030793.1"/>
    </source>
</evidence>
<dbReference type="SUPFAM" id="SSF49785">
    <property type="entry name" value="Galactose-binding domain-like"/>
    <property type="match status" value="1"/>
</dbReference>
<dbReference type="InterPro" id="IPR025300">
    <property type="entry name" value="BetaGal_jelly_roll_dom"/>
</dbReference>
<feature type="non-terminal residue" evidence="5">
    <location>
        <position position="1"/>
    </location>
</feature>
<evidence type="ECO:0000259" key="3">
    <source>
        <dbReference type="Pfam" id="PF13364"/>
    </source>
</evidence>
<dbReference type="EMBL" id="JARJCM010000087">
    <property type="protein sequence ID" value="KAJ7030793.1"/>
    <property type="molecule type" value="Genomic_DNA"/>
</dbReference>
<accession>A0AAD6SQP4</accession>
<dbReference type="Gene3D" id="2.60.120.260">
    <property type="entry name" value="Galactose-binding domain-like"/>
    <property type="match status" value="1"/>
</dbReference>
<keyword evidence="2" id="KW-0326">Glycosidase</keyword>
<dbReference type="Pfam" id="PF13364">
    <property type="entry name" value="BetaGal_ABD2"/>
    <property type="match status" value="1"/>
</dbReference>
<dbReference type="InterPro" id="IPR008979">
    <property type="entry name" value="Galactose-bd-like_sf"/>
</dbReference>
<evidence type="ECO:0000313" key="6">
    <source>
        <dbReference type="Proteomes" id="UP001218188"/>
    </source>
</evidence>
<keyword evidence="1" id="KW-0378">Hydrolase</keyword>
<dbReference type="GO" id="GO:0004565">
    <property type="term" value="F:beta-galactosidase activity"/>
    <property type="evidence" value="ECO:0007669"/>
    <property type="project" value="UniProtKB-ARBA"/>
</dbReference>
<protein>
    <recommendedName>
        <fullName evidence="3">Beta-galactosidase jelly roll domain-containing protein</fullName>
    </recommendedName>
</protein>
<reference evidence="5" key="1">
    <citation type="submission" date="2023-03" db="EMBL/GenBank/DDBJ databases">
        <title>Massive genome expansion in bonnet fungi (Mycena s.s.) driven by repeated elements and novel gene families across ecological guilds.</title>
        <authorList>
            <consortium name="Lawrence Berkeley National Laboratory"/>
            <person name="Harder C.B."/>
            <person name="Miyauchi S."/>
            <person name="Viragh M."/>
            <person name="Kuo A."/>
            <person name="Thoen E."/>
            <person name="Andreopoulos B."/>
            <person name="Lu D."/>
            <person name="Skrede I."/>
            <person name="Drula E."/>
            <person name="Henrissat B."/>
            <person name="Morin E."/>
            <person name="Kohler A."/>
            <person name="Barry K."/>
            <person name="LaButti K."/>
            <person name="Morin E."/>
            <person name="Salamov A."/>
            <person name="Lipzen A."/>
            <person name="Mereny Z."/>
            <person name="Hegedus B."/>
            <person name="Baldrian P."/>
            <person name="Stursova M."/>
            <person name="Weitz H."/>
            <person name="Taylor A."/>
            <person name="Grigoriev I.V."/>
            <person name="Nagy L.G."/>
            <person name="Martin F."/>
            <person name="Kauserud H."/>
        </authorList>
    </citation>
    <scope>NUCLEOTIDE SEQUENCE</scope>
    <source>
        <strain evidence="5">CBHHK200</strain>
    </source>
</reference>
<feature type="non-terminal residue" evidence="5">
    <location>
        <position position="80"/>
    </location>
</feature>
<sequence length="80" mass="8976">GRVDEGSVFGERRRSHLPGFDISAWKVRELSNGLPDGMAAVGFFVATFNLNVEEFLDVHMSFTFEEPFGSPYRAFLFVNG</sequence>
<keyword evidence="6" id="KW-1185">Reference proteome</keyword>